<accession>A0A4Y6V449</accession>
<feature type="domain" description="Right handed beta helix" evidence="1">
    <location>
        <begin position="203"/>
        <end position="344"/>
    </location>
</feature>
<keyword evidence="3" id="KW-1185">Reference proteome</keyword>
<sequence>MVQKPMYPAQISSPGTELGVAATISAKEITLLDASKLPDAPNVATIGSDETAEVVLYTGKTGNKLTGVTRGFQGAAKSWSIGARVARYFTAYDHDTLVDNVRDAAGTIPPFYNVSGNGVADDRAGLMGYITAKIADGAQRVFLPPAAVEYRISAPLRFDAVKDFVLYGVGYRSPIKADYNTDAVLIFSRCERVGVENLRIVGPGGPRQSGGDGIEFDLCTTFHARGVIIENTAAAGIYVGGGSEGTIERCRVRSTQADGIHITEGAFDIDVVRCRVFDSGDDGIATVSYKRHGAACFGIRIHENFVRDSRSRGITNVGSISVDISQNDIENTSSCGILVHRDGTADYDTHAPIDTTVADNKIRNAGKYIAHRGSYNGIEVGESTKTKITNNTIVGSDANGVVTQANATYVFLDGNTSEQNIEAGFKFSGSCISGGANTANNNGKQGVLMVALDRTSDMGNFMVVDNNTSNTTNSHGGVDNFFADGCDGVRIGNIVSMDNRVPYLIERAIQLHNSPNAKIACFTMNVGSRLVLTGTTANIETAPFTVDAVPTAANLIGYKIGQIVYYGGESYCWDGSAWNALANKADYVRQSGYAATTGTGAVYTATLSPQPAALVDGLSITIVPHVANTVADPTLKIGALTALPIRRQSGGTFAAGSIKAGAPLSVVKVGNYFLARSAAPTGDASPATVLNGNTFMSAAYPDGETGTVPVLTGIRNATGAAQWGDGGIAVYPERGYQKGGAGDGEIKVTQSQLIQAEPDLAARNILEGVNMFGVVGTVTPRRYFAQRYNAGAYSVNEVNFGFIPRSIIISILPPGGTWRVYQTVNSGVVNQDQAKYTQFAGFVLCKSGTYNEFNVNEGLPQALRVYANSGSTYDTMIEAFG</sequence>
<dbReference type="Proteomes" id="UP000316968">
    <property type="component" value="Chromosome"/>
</dbReference>
<dbReference type="OrthoDB" id="2625211at2"/>
<dbReference type="InterPro" id="IPR011050">
    <property type="entry name" value="Pectin_lyase_fold/virulence"/>
</dbReference>
<reference evidence="2 3" key="1">
    <citation type="submission" date="2019-06" db="EMBL/GenBank/DDBJ databases">
        <title>Saccharibacillus brassicae sp. nov., an endophytic bacterium isolated from Chinese cabbage seeds (Brassica pekinensis).</title>
        <authorList>
            <person name="Jiang L."/>
            <person name="Lee J."/>
            <person name="Kim S.W."/>
        </authorList>
    </citation>
    <scope>NUCLEOTIDE SEQUENCE [LARGE SCALE GENOMIC DNA]</scope>
    <source>
        <strain evidence="3">KCTC 43072 / ATSA2</strain>
    </source>
</reference>
<dbReference type="AlphaFoldDB" id="A0A4Y6V449"/>
<organism evidence="2 3">
    <name type="scientific">Saccharibacillus brassicae</name>
    <dbReference type="NCBI Taxonomy" id="2583377"/>
    <lineage>
        <taxon>Bacteria</taxon>
        <taxon>Bacillati</taxon>
        <taxon>Bacillota</taxon>
        <taxon>Bacilli</taxon>
        <taxon>Bacillales</taxon>
        <taxon>Paenibacillaceae</taxon>
        <taxon>Saccharibacillus</taxon>
    </lineage>
</organism>
<proteinExistence type="predicted"/>
<evidence type="ECO:0000313" key="3">
    <source>
        <dbReference type="Proteomes" id="UP000316968"/>
    </source>
</evidence>
<dbReference type="InterPro" id="IPR039448">
    <property type="entry name" value="Beta_helix"/>
</dbReference>
<dbReference type="SUPFAM" id="SSF51126">
    <property type="entry name" value="Pectin lyase-like"/>
    <property type="match status" value="1"/>
</dbReference>
<dbReference type="KEGG" id="saca:FFV09_22835"/>
<dbReference type="EMBL" id="CP041217">
    <property type="protein sequence ID" value="QDH23450.1"/>
    <property type="molecule type" value="Genomic_DNA"/>
</dbReference>
<dbReference type="InterPro" id="IPR006626">
    <property type="entry name" value="PbH1"/>
</dbReference>
<evidence type="ECO:0000259" key="1">
    <source>
        <dbReference type="Pfam" id="PF13229"/>
    </source>
</evidence>
<name>A0A4Y6V449_SACBS</name>
<dbReference type="RefSeq" id="WP_141449987.1">
    <property type="nucleotide sequence ID" value="NZ_CP041217.1"/>
</dbReference>
<dbReference type="Pfam" id="PF13229">
    <property type="entry name" value="Beta_helix"/>
    <property type="match status" value="1"/>
</dbReference>
<dbReference type="SMART" id="SM00710">
    <property type="entry name" value="PbH1"/>
    <property type="match status" value="10"/>
</dbReference>
<dbReference type="InterPro" id="IPR012334">
    <property type="entry name" value="Pectin_lyas_fold"/>
</dbReference>
<gene>
    <name evidence="2" type="ORF">FFV09_22835</name>
</gene>
<evidence type="ECO:0000313" key="2">
    <source>
        <dbReference type="EMBL" id="QDH23450.1"/>
    </source>
</evidence>
<dbReference type="Gene3D" id="2.160.20.10">
    <property type="entry name" value="Single-stranded right-handed beta-helix, Pectin lyase-like"/>
    <property type="match status" value="1"/>
</dbReference>
<protein>
    <recommendedName>
        <fullName evidence="1">Right handed beta helix domain-containing protein</fullName>
    </recommendedName>
</protein>